<dbReference type="GO" id="GO:0003700">
    <property type="term" value="F:DNA-binding transcription factor activity"/>
    <property type="evidence" value="ECO:0007669"/>
    <property type="project" value="InterPro"/>
</dbReference>
<dbReference type="SMART" id="SM00342">
    <property type="entry name" value="HTH_ARAC"/>
    <property type="match status" value="1"/>
</dbReference>
<keyword evidence="3" id="KW-0804">Transcription</keyword>
<dbReference type="Gene3D" id="1.10.10.60">
    <property type="entry name" value="Homeodomain-like"/>
    <property type="match status" value="1"/>
</dbReference>
<protein>
    <submittedName>
        <fullName evidence="5">AraC-like DNA-binding protein</fullName>
    </submittedName>
</protein>
<dbReference type="SUPFAM" id="SSF46689">
    <property type="entry name" value="Homeodomain-like"/>
    <property type="match status" value="1"/>
</dbReference>
<gene>
    <name evidence="5" type="ORF">EV191_101845</name>
</gene>
<keyword evidence="1" id="KW-0805">Transcription regulation</keyword>
<dbReference type="InterPro" id="IPR018060">
    <property type="entry name" value="HTH_AraC"/>
</dbReference>
<dbReference type="InterPro" id="IPR018062">
    <property type="entry name" value="HTH_AraC-typ_CS"/>
</dbReference>
<dbReference type="InterPro" id="IPR009057">
    <property type="entry name" value="Homeodomain-like_sf"/>
</dbReference>
<evidence type="ECO:0000256" key="1">
    <source>
        <dbReference type="ARBA" id="ARBA00023015"/>
    </source>
</evidence>
<reference evidence="5 6" key="1">
    <citation type="submission" date="2019-03" db="EMBL/GenBank/DDBJ databases">
        <title>Genomic Encyclopedia of Type Strains, Phase IV (KMG-IV): sequencing the most valuable type-strain genomes for metagenomic binning, comparative biology and taxonomic classification.</title>
        <authorList>
            <person name="Goeker M."/>
        </authorList>
    </citation>
    <scope>NUCLEOTIDE SEQUENCE [LARGE SCALE GENOMIC DNA]</scope>
    <source>
        <strain evidence="5 6">DSM 45765</strain>
    </source>
</reference>
<name>A0A4V2SV29_9PSEU</name>
<organism evidence="5 6">
    <name type="scientific">Tamaricihabitans halophyticus</name>
    <dbReference type="NCBI Taxonomy" id="1262583"/>
    <lineage>
        <taxon>Bacteria</taxon>
        <taxon>Bacillati</taxon>
        <taxon>Actinomycetota</taxon>
        <taxon>Actinomycetes</taxon>
        <taxon>Pseudonocardiales</taxon>
        <taxon>Pseudonocardiaceae</taxon>
        <taxon>Tamaricihabitans</taxon>
    </lineage>
</organism>
<dbReference type="EMBL" id="SLXQ01000001">
    <property type="protein sequence ID" value="TCP56896.1"/>
    <property type="molecule type" value="Genomic_DNA"/>
</dbReference>
<feature type="domain" description="HTH araC/xylS-type" evidence="4">
    <location>
        <begin position="171"/>
        <end position="272"/>
    </location>
</feature>
<dbReference type="PROSITE" id="PS00041">
    <property type="entry name" value="HTH_ARAC_FAMILY_1"/>
    <property type="match status" value="1"/>
</dbReference>
<dbReference type="AlphaFoldDB" id="A0A4V2SV29"/>
<evidence type="ECO:0000256" key="2">
    <source>
        <dbReference type="ARBA" id="ARBA00023125"/>
    </source>
</evidence>
<keyword evidence="6" id="KW-1185">Reference proteome</keyword>
<evidence type="ECO:0000313" key="6">
    <source>
        <dbReference type="Proteomes" id="UP000294911"/>
    </source>
</evidence>
<sequence length="283" mass="31390">MQLALEQHGSQVTRKRTRNYQLAHYEFTARVHGRRHPAHAPGAGYEFILPLAGTAQVRESERWLYYGAHFGYLCMPDTAFDYVVEPGSRVIVLGMHPIELHHRFPRAAGGTKLPLGSGLGRIGAAVLDGVVQQVGLSEEDVDVACSAFLDLMRQLAHSVRQDELIRYDIESAVRSYIRAHADQPALTGSDIAAALGWSLRQIQRSLHESGTTPRKLIKSERLRLAHQRLGDPNYRHWTIAELAHATGFASASSLSTAFRRQFGVTPRQLRTSKLARTGRLGAA</sequence>
<dbReference type="RefSeq" id="WP_132875436.1">
    <property type="nucleotide sequence ID" value="NZ_SLXQ01000001.1"/>
</dbReference>
<comment type="caution">
    <text evidence="5">The sequence shown here is derived from an EMBL/GenBank/DDBJ whole genome shotgun (WGS) entry which is preliminary data.</text>
</comment>
<evidence type="ECO:0000256" key="3">
    <source>
        <dbReference type="ARBA" id="ARBA00023163"/>
    </source>
</evidence>
<dbReference type="GO" id="GO:0043565">
    <property type="term" value="F:sequence-specific DNA binding"/>
    <property type="evidence" value="ECO:0007669"/>
    <property type="project" value="InterPro"/>
</dbReference>
<proteinExistence type="predicted"/>
<dbReference type="Proteomes" id="UP000294911">
    <property type="component" value="Unassembled WGS sequence"/>
</dbReference>
<evidence type="ECO:0000259" key="4">
    <source>
        <dbReference type="PROSITE" id="PS01124"/>
    </source>
</evidence>
<dbReference type="PANTHER" id="PTHR46796">
    <property type="entry name" value="HTH-TYPE TRANSCRIPTIONAL ACTIVATOR RHAS-RELATED"/>
    <property type="match status" value="1"/>
</dbReference>
<dbReference type="InterPro" id="IPR050204">
    <property type="entry name" value="AraC_XylS_family_regulators"/>
</dbReference>
<keyword evidence="2 5" id="KW-0238">DNA-binding</keyword>
<evidence type="ECO:0000313" key="5">
    <source>
        <dbReference type="EMBL" id="TCP56896.1"/>
    </source>
</evidence>
<dbReference type="PROSITE" id="PS01124">
    <property type="entry name" value="HTH_ARAC_FAMILY_2"/>
    <property type="match status" value="1"/>
</dbReference>
<dbReference type="Pfam" id="PF12833">
    <property type="entry name" value="HTH_18"/>
    <property type="match status" value="1"/>
</dbReference>
<dbReference type="PANTHER" id="PTHR46796:SF6">
    <property type="entry name" value="ARAC SUBFAMILY"/>
    <property type="match status" value="1"/>
</dbReference>
<accession>A0A4V2SV29</accession>
<dbReference type="OrthoDB" id="9799345at2"/>